<accession>A0A0M3J9M4</accession>
<dbReference type="OrthoDB" id="39659at2759"/>
<evidence type="ECO:0000313" key="3">
    <source>
        <dbReference type="WBParaSite" id="ASIM_0000428901-mRNA-1"/>
    </source>
</evidence>
<organism evidence="3">
    <name type="scientific">Anisakis simplex</name>
    <name type="common">Herring worm</name>
    <dbReference type="NCBI Taxonomy" id="6269"/>
    <lineage>
        <taxon>Eukaryota</taxon>
        <taxon>Metazoa</taxon>
        <taxon>Ecdysozoa</taxon>
        <taxon>Nematoda</taxon>
        <taxon>Chromadorea</taxon>
        <taxon>Rhabditida</taxon>
        <taxon>Spirurina</taxon>
        <taxon>Ascaridomorpha</taxon>
        <taxon>Ascaridoidea</taxon>
        <taxon>Anisakidae</taxon>
        <taxon>Anisakis</taxon>
        <taxon>Anisakis simplex complex</taxon>
    </lineage>
</organism>
<dbReference type="EMBL" id="UYRR01006913">
    <property type="protein sequence ID" value="VDK23112.1"/>
    <property type="molecule type" value="Genomic_DNA"/>
</dbReference>
<dbReference type="PANTHER" id="PTHR15460">
    <property type="entry name" value="PEROXISOMAL MEMBRANE PROTEIN 4"/>
    <property type="match status" value="1"/>
</dbReference>
<sequence length="85" mass="10145">MQVNLYLLSRIMIGLARLSVEKKFIPEPSYRIFPWFAAILWGFVSWLSEYHQNVLQGSLRSSMNYLIRDSDNWTNFYDFLICSDK</sequence>
<evidence type="ECO:0000313" key="1">
    <source>
        <dbReference type="EMBL" id="VDK23112.1"/>
    </source>
</evidence>
<evidence type="ECO:0000313" key="2">
    <source>
        <dbReference type="Proteomes" id="UP000267096"/>
    </source>
</evidence>
<dbReference type="AlphaFoldDB" id="A0A0M3J9M4"/>
<dbReference type="PANTHER" id="PTHR15460:SF3">
    <property type="entry name" value="PEROXISOMAL MEMBRANE PROTEIN 4"/>
    <property type="match status" value="1"/>
</dbReference>
<name>A0A0M3J9M4_ANISI</name>
<dbReference type="WBParaSite" id="ASIM_0000428901-mRNA-1">
    <property type="protein sequence ID" value="ASIM_0000428901-mRNA-1"/>
    <property type="gene ID" value="ASIM_0000428901"/>
</dbReference>
<proteinExistence type="predicted"/>
<reference evidence="1 2" key="2">
    <citation type="submission" date="2018-11" db="EMBL/GenBank/DDBJ databases">
        <authorList>
            <consortium name="Pathogen Informatics"/>
        </authorList>
    </citation>
    <scope>NUCLEOTIDE SEQUENCE [LARGE SCALE GENOMIC DNA]</scope>
</reference>
<dbReference type="GO" id="GO:0005778">
    <property type="term" value="C:peroxisomal membrane"/>
    <property type="evidence" value="ECO:0007669"/>
    <property type="project" value="TreeGrafter"/>
</dbReference>
<gene>
    <name evidence="1" type="ORF">ASIM_LOCUS4107</name>
</gene>
<dbReference type="InterPro" id="IPR019531">
    <property type="entry name" value="Pmp4"/>
</dbReference>
<protein>
    <submittedName>
        <fullName evidence="3">Peroxisomal membrane protein 4 (inferred by orthology to a human protein)</fullName>
    </submittedName>
</protein>
<dbReference type="Proteomes" id="UP000267096">
    <property type="component" value="Unassembled WGS sequence"/>
</dbReference>
<keyword evidence="2" id="KW-1185">Reference proteome</keyword>
<reference evidence="3" key="1">
    <citation type="submission" date="2017-02" db="UniProtKB">
        <authorList>
            <consortium name="WormBaseParasite"/>
        </authorList>
    </citation>
    <scope>IDENTIFICATION</scope>
</reference>